<dbReference type="RefSeq" id="WP_131153738.1">
    <property type="nucleotide sequence ID" value="NZ_CP036402.1"/>
</dbReference>
<dbReference type="AlphaFoldDB" id="A0A411YC10"/>
<dbReference type="GO" id="GO:0071555">
    <property type="term" value="P:cell wall organization"/>
    <property type="evidence" value="ECO:0007669"/>
    <property type="project" value="UniProtKB-KW"/>
</dbReference>
<keyword evidence="10" id="KW-1185">Reference proteome</keyword>
<dbReference type="EC" id="5.1.1.3" evidence="2 7"/>
<evidence type="ECO:0000256" key="6">
    <source>
        <dbReference type="ARBA" id="ARBA00023316"/>
    </source>
</evidence>
<evidence type="ECO:0000256" key="4">
    <source>
        <dbReference type="ARBA" id="ARBA00022984"/>
    </source>
</evidence>
<dbReference type="Pfam" id="PF01177">
    <property type="entry name" value="Asp_Glu_race"/>
    <property type="match status" value="1"/>
</dbReference>
<evidence type="ECO:0000256" key="8">
    <source>
        <dbReference type="SAM" id="MobiDB-lite"/>
    </source>
</evidence>
<dbReference type="InterPro" id="IPR033134">
    <property type="entry name" value="Asp/Glu_racemase_AS_2"/>
</dbReference>
<gene>
    <name evidence="7" type="primary">murI</name>
    <name evidence="9" type="ORF">ER308_03700</name>
</gene>
<dbReference type="GO" id="GO:0009252">
    <property type="term" value="P:peptidoglycan biosynthetic process"/>
    <property type="evidence" value="ECO:0007669"/>
    <property type="project" value="UniProtKB-UniRule"/>
</dbReference>
<dbReference type="HAMAP" id="MF_00258">
    <property type="entry name" value="Glu_racemase"/>
    <property type="match status" value="1"/>
</dbReference>
<evidence type="ECO:0000313" key="9">
    <source>
        <dbReference type="EMBL" id="QBI18740.1"/>
    </source>
</evidence>
<organism evidence="9 10">
    <name type="scientific">Egibacter rhizosphaerae</name>
    <dbReference type="NCBI Taxonomy" id="1670831"/>
    <lineage>
        <taxon>Bacteria</taxon>
        <taxon>Bacillati</taxon>
        <taxon>Actinomycetota</taxon>
        <taxon>Nitriliruptoria</taxon>
        <taxon>Egibacterales</taxon>
        <taxon>Egibacteraceae</taxon>
        <taxon>Egibacter</taxon>
    </lineage>
</organism>
<feature type="binding site" evidence="7">
    <location>
        <begin position="96"/>
        <end position="97"/>
    </location>
    <ligand>
        <name>substrate</name>
    </ligand>
</feature>
<feature type="binding site" evidence="7">
    <location>
        <begin position="207"/>
        <end position="208"/>
    </location>
    <ligand>
        <name>substrate</name>
    </ligand>
</feature>
<proteinExistence type="inferred from homology"/>
<accession>A0A411YC10</accession>
<reference evidence="9 10" key="1">
    <citation type="submission" date="2019-01" db="EMBL/GenBank/DDBJ databases">
        <title>Egibacter rhizosphaerae EGI 80759T.</title>
        <authorList>
            <person name="Chen D.-D."/>
            <person name="Tian Y."/>
            <person name="Jiao J.-Y."/>
            <person name="Zhang X.-T."/>
            <person name="Zhang Y.-G."/>
            <person name="Zhang Y."/>
            <person name="Xiao M."/>
            <person name="Shu W.-S."/>
            <person name="Li W.-J."/>
        </authorList>
    </citation>
    <scope>NUCLEOTIDE SEQUENCE [LARGE SCALE GENOMIC DNA]</scope>
    <source>
        <strain evidence="9 10">EGI 80759</strain>
    </source>
</reference>
<dbReference type="FunFam" id="3.40.50.1860:FF:000001">
    <property type="entry name" value="Glutamate racemase"/>
    <property type="match status" value="1"/>
</dbReference>
<protein>
    <recommendedName>
        <fullName evidence="2 7">Glutamate racemase</fullName>
        <ecNumber evidence="2 7">5.1.1.3</ecNumber>
    </recommendedName>
</protein>
<name>A0A411YC10_9ACTN</name>
<evidence type="ECO:0000256" key="3">
    <source>
        <dbReference type="ARBA" id="ARBA00022960"/>
    </source>
</evidence>
<dbReference type="NCBIfam" id="TIGR00067">
    <property type="entry name" value="glut_race"/>
    <property type="match status" value="1"/>
</dbReference>
<dbReference type="EMBL" id="CP036402">
    <property type="protein sequence ID" value="QBI18740.1"/>
    <property type="molecule type" value="Genomic_DNA"/>
</dbReference>
<dbReference type="InterPro" id="IPR015942">
    <property type="entry name" value="Asp/Glu/hydantoin_racemase"/>
</dbReference>
<feature type="binding site" evidence="7">
    <location>
        <begin position="32"/>
        <end position="33"/>
    </location>
    <ligand>
        <name>substrate</name>
    </ligand>
</feature>
<dbReference type="Proteomes" id="UP000291469">
    <property type="component" value="Chromosome"/>
</dbReference>
<dbReference type="Gene3D" id="3.40.50.1860">
    <property type="match status" value="2"/>
</dbReference>
<evidence type="ECO:0000256" key="1">
    <source>
        <dbReference type="ARBA" id="ARBA00001602"/>
    </source>
</evidence>
<comment type="similarity">
    <text evidence="7">Belongs to the aspartate/glutamate racemases family.</text>
</comment>
<sequence>MRDNDRPTPTARSTAADGTPQPGDVRPIGVFDSGVGGLTVARALMDLLPDERLTYVGDTAWGPYGPRPLDAVRERARSIVDWLASQDAKLVVAACNTATAAAFSQDPIATTVPVEGVVTPAVRTAVRATRTGEIGVIGTVGTIRSRAYEQAVAAASPEVRVHARACPDFVDFAERGRTTDPGVRAAATEALAPLRDAGVDTLILGCTHYPLLTGVIGHVMGPDVLLVSSAEETARRVFGRLVDEGLDARAPQHVPHRFVVSGDGAVFRGLASRFLGPRLADVGDAAAVMTTGLQLPEPVGGTA</sequence>
<evidence type="ECO:0000256" key="5">
    <source>
        <dbReference type="ARBA" id="ARBA00023235"/>
    </source>
</evidence>
<comment type="function">
    <text evidence="7">Provides the (R)-glutamate required for cell wall biosynthesis.</text>
</comment>
<dbReference type="PANTHER" id="PTHR21198">
    <property type="entry name" value="GLUTAMATE RACEMASE"/>
    <property type="match status" value="1"/>
</dbReference>
<feature type="region of interest" description="Disordered" evidence="8">
    <location>
        <begin position="1"/>
        <end position="27"/>
    </location>
</feature>
<keyword evidence="4 7" id="KW-0573">Peptidoglycan synthesis</keyword>
<feature type="active site" description="Proton donor/acceptor" evidence="7">
    <location>
        <position position="95"/>
    </location>
</feature>
<evidence type="ECO:0000313" key="10">
    <source>
        <dbReference type="Proteomes" id="UP000291469"/>
    </source>
</evidence>
<dbReference type="KEGG" id="erz:ER308_03700"/>
<keyword evidence="6 7" id="KW-0961">Cell wall biogenesis/degradation</keyword>
<dbReference type="PROSITE" id="PS00924">
    <property type="entry name" value="ASP_GLU_RACEMASE_2"/>
    <property type="match status" value="1"/>
</dbReference>
<dbReference type="OrthoDB" id="9801055at2"/>
<feature type="binding site" evidence="7">
    <location>
        <begin position="64"/>
        <end position="65"/>
    </location>
    <ligand>
        <name>substrate</name>
    </ligand>
</feature>
<keyword evidence="5 7" id="KW-0413">Isomerase</keyword>
<dbReference type="PANTHER" id="PTHR21198:SF2">
    <property type="entry name" value="GLUTAMATE RACEMASE"/>
    <property type="match status" value="1"/>
</dbReference>
<comment type="pathway">
    <text evidence="7">Cell wall biogenesis; peptidoglycan biosynthesis.</text>
</comment>
<dbReference type="UniPathway" id="UPA00219"/>
<dbReference type="InterPro" id="IPR001920">
    <property type="entry name" value="Asp/Glu_race"/>
</dbReference>
<dbReference type="InterPro" id="IPR004391">
    <property type="entry name" value="Glu_race"/>
</dbReference>
<evidence type="ECO:0000256" key="7">
    <source>
        <dbReference type="HAMAP-Rule" id="MF_00258"/>
    </source>
</evidence>
<dbReference type="GO" id="GO:0008360">
    <property type="term" value="P:regulation of cell shape"/>
    <property type="evidence" value="ECO:0007669"/>
    <property type="project" value="UniProtKB-KW"/>
</dbReference>
<comment type="catalytic activity">
    <reaction evidence="1 7">
        <text>L-glutamate = D-glutamate</text>
        <dbReference type="Rhea" id="RHEA:12813"/>
        <dbReference type="ChEBI" id="CHEBI:29985"/>
        <dbReference type="ChEBI" id="CHEBI:29986"/>
        <dbReference type="EC" id="5.1.1.3"/>
    </reaction>
</comment>
<keyword evidence="3 7" id="KW-0133">Cell shape</keyword>
<feature type="active site" description="Proton donor/acceptor" evidence="7">
    <location>
        <position position="206"/>
    </location>
</feature>
<dbReference type="SUPFAM" id="SSF53681">
    <property type="entry name" value="Aspartate/glutamate racemase"/>
    <property type="match status" value="2"/>
</dbReference>
<dbReference type="GO" id="GO:0008881">
    <property type="term" value="F:glutamate racemase activity"/>
    <property type="evidence" value="ECO:0007669"/>
    <property type="project" value="UniProtKB-UniRule"/>
</dbReference>
<evidence type="ECO:0000256" key="2">
    <source>
        <dbReference type="ARBA" id="ARBA00013090"/>
    </source>
</evidence>